<dbReference type="GO" id="GO:0046961">
    <property type="term" value="F:proton-transporting ATPase activity, rotational mechanism"/>
    <property type="evidence" value="ECO:0007669"/>
    <property type="project" value="InterPro"/>
</dbReference>
<keyword evidence="4 5" id="KW-0406">Ion transport</keyword>
<comment type="subunit">
    <text evidence="5">V-ATPase is a heteromultimeric enzyme made up of two complexes: the ATP-hydrolytic V1 complex and the proton translocation V0 complex.</text>
</comment>
<dbReference type="FunFam" id="1.20.5.2950:FF:000001">
    <property type="entry name" value="V-type proton ATPase subunit G"/>
    <property type="match status" value="1"/>
</dbReference>
<dbReference type="NCBIfam" id="TIGR01147">
    <property type="entry name" value="V_ATP_synt_G"/>
    <property type="match status" value="1"/>
</dbReference>
<keyword evidence="3 5" id="KW-0375">Hydrogen ion transport</keyword>
<dbReference type="GO" id="GO:0098793">
    <property type="term" value="C:presynapse"/>
    <property type="evidence" value="ECO:0007669"/>
    <property type="project" value="GOC"/>
</dbReference>
<dbReference type="EnsemblMetazoa" id="AALB004849-RA">
    <property type="protein sequence ID" value="AALB004849-PA"/>
    <property type="gene ID" value="AALB004849"/>
</dbReference>
<evidence type="ECO:0000256" key="2">
    <source>
        <dbReference type="ARBA" id="ARBA00022448"/>
    </source>
</evidence>
<evidence type="ECO:0000313" key="7">
    <source>
        <dbReference type="EnsemblMetazoa" id="AALB004849-PA"/>
    </source>
</evidence>
<dbReference type="PANTHER" id="PTHR12713:SF11">
    <property type="entry name" value="V-TYPE PROTON ATPASE SUBUNIT G"/>
    <property type="match status" value="1"/>
</dbReference>
<protein>
    <recommendedName>
        <fullName evidence="5">V-type proton ATPase subunit G</fullName>
    </recommendedName>
</protein>
<organism evidence="7 8">
    <name type="scientific">Anopheles albimanus</name>
    <name type="common">New world malaria mosquito</name>
    <dbReference type="NCBI Taxonomy" id="7167"/>
    <lineage>
        <taxon>Eukaryota</taxon>
        <taxon>Metazoa</taxon>
        <taxon>Ecdysozoa</taxon>
        <taxon>Arthropoda</taxon>
        <taxon>Hexapoda</taxon>
        <taxon>Insecta</taxon>
        <taxon>Pterygota</taxon>
        <taxon>Neoptera</taxon>
        <taxon>Endopterygota</taxon>
        <taxon>Diptera</taxon>
        <taxon>Nematocera</taxon>
        <taxon>Culicoidea</taxon>
        <taxon>Culicidae</taxon>
        <taxon>Anophelinae</taxon>
        <taxon>Anopheles</taxon>
    </lineage>
</organism>
<comment type="similarity">
    <text evidence="1 5">Belongs to the V-ATPase G subunit family.</text>
</comment>
<evidence type="ECO:0000256" key="6">
    <source>
        <dbReference type="SAM" id="MobiDB-lite"/>
    </source>
</evidence>
<dbReference type="PANTHER" id="PTHR12713">
    <property type="entry name" value="VACUOLAR ATP SYNTHASE SUBUNIT G"/>
    <property type="match status" value="1"/>
</dbReference>
<reference evidence="7" key="2">
    <citation type="submission" date="2022-08" db="UniProtKB">
        <authorList>
            <consortium name="EnsemblMetazoa"/>
        </authorList>
    </citation>
    <scope>IDENTIFICATION</scope>
    <source>
        <strain evidence="7">STECLA/ALBI9_A</strain>
    </source>
</reference>
<dbReference type="AlphaFoldDB" id="A0A182FEA8"/>
<evidence type="ECO:0000256" key="3">
    <source>
        <dbReference type="ARBA" id="ARBA00022781"/>
    </source>
</evidence>
<evidence type="ECO:0000256" key="1">
    <source>
        <dbReference type="ARBA" id="ARBA00010066"/>
    </source>
</evidence>
<feature type="compositionally biased region" description="Basic and acidic residues" evidence="6">
    <location>
        <begin position="16"/>
        <end position="25"/>
    </location>
</feature>
<evidence type="ECO:0000256" key="5">
    <source>
        <dbReference type="RuleBase" id="RU364019"/>
    </source>
</evidence>
<keyword evidence="8" id="KW-1185">Reference proteome</keyword>
<sequence length="131" mass="15129">MASQTQGIQQLLAAEKRAADKVGEARKRKQRRLKQAKEEAQEEIERYRQERERQFKEFEAKHMGSREGVAAKIDADTVRKIEEMNRSISVNKAALLSEILTLVYDIKPTLHKNYQPPKANARNTFQSFDAV</sequence>
<dbReference type="Pfam" id="PF03179">
    <property type="entry name" value="V-ATPase_G"/>
    <property type="match status" value="1"/>
</dbReference>
<comment type="function">
    <text evidence="5">Subunit of the V1 complex of vacuolar(H+)-ATPase (V-ATPase), a multisubunit enzyme composed of a peripheral complex (V1) that hydrolyzes ATP and a membrane integral complex (V0) that translocates protons. V-ATPase is responsible for acidifying and maintaining the pH of intracellular compartments and in some cell types, is targeted to the plasma membrane, where it is responsible for acidifying the extracellular environment.</text>
</comment>
<dbReference type="GO" id="GO:0016887">
    <property type="term" value="F:ATP hydrolysis activity"/>
    <property type="evidence" value="ECO:0007669"/>
    <property type="project" value="TreeGrafter"/>
</dbReference>
<accession>A0A182FEA8</accession>
<dbReference type="GO" id="GO:0097401">
    <property type="term" value="P:synaptic vesicle lumen acidification"/>
    <property type="evidence" value="ECO:0007669"/>
    <property type="project" value="TreeGrafter"/>
</dbReference>
<proteinExistence type="inferred from homology"/>
<dbReference type="GO" id="GO:0000221">
    <property type="term" value="C:vacuolar proton-transporting V-type ATPase, V1 domain"/>
    <property type="evidence" value="ECO:0007669"/>
    <property type="project" value="TreeGrafter"/>
</dbReference>
<evidence type="ECO:0000313" key="8">
    <source>
        <dbReference type="Proteomes" id="UP000069272"/>
    </source>
</evidence>
<dbReference type="VEuPathDB" id="VectorBase:AALB004849"/>
<feature type="region of interest" description="Disordered" evidence="6">
    <location>
        <begin position="16"/>
        <end position="42"/>
    </location>
</feature>
<dbReference type="VEuPathDB" id="VectorBase:AALB20_037536"/>
<reference evidence="7 8" key="1">
    <citation type="journal article" date="2017" name="G3 (Bethesda)">
        <title>The Physical Genome Mapping of Anopheles albimanus Corrected Scaffold Misassemblies and Identified Interarm Rearrangements in Genus Anopheles.</title>
        <authorList>
            <person name="Artemov G.N."/>
            <person name="Peery A.N."/>
            <person name="Jiang X."/>
            <person name="Tu Z."/>
            <person name="Stegniy V.N."/>
            <person name="Sharakhova M.V."/>
            <person name="Sharakhov I.V."/>
        </authorList>
    </citation>
    <scope>NUCLEOTIDE SEQUENCE [LARGE SCALE GENOMIC DNA]</scope>
    <source>
        <strain evidence="7 8">ALBI9_A</strain>
    </source>
</reference>
<keyword evidence="2 5" id="KW-0813">Transport</keyword>
<evidence type="ECO:0000256" key="4">
    <source>
        <dbReference type="ARBA" id="ARBA00023065"/>
    </source>
</evidence>
<dbReference type="InterPro" id="IPR005124">
    <property type="entry name" value="V-ATPase_G"/>
</dbReference>
<dbReference type="STRING" id="7167.A0A182FEA8"/>
<dbReference type="Proteomes" id="UP000069272">
    <property type="component" value="Chromosome 3L"/>
</dbReference>
<dbReference type="Gene3D" id="1.20.5.2950">
    <property type="match status" value="1"/>
</dbReference>
<name>A0A182FEA8_ANOAL</name>